<dbReference type="OrthoDB" id="241340at2759"/>
<dbReference type="EMBL" id="CH963848">
    <property type="protein sequence ID" value="KRF97814.1"/>
    <property type="molecule type" value="Genomic_DNA"/>
</dbReference>
<evidence type="ECO:0008006" key="3">
    <source>
        <dbReference type="Google" id="ProtNLM"/>
    </source>
</evidence>
<evidence type="ECO:0000313" key="2">
    <source>
        <dbReference type="Proteomes" id="UP000007798"/>
    </source>
</evidence>
<proteinExistence type="predicted"/>
<dbReference type="InterPro" id="IPR029026">
    <property type="entry name" value="tRNA_m1G_MTases_N"/>
</dbReference>
<dbReference type="Gene3D" id="3.40.1280.10">
    <property type="match status" value="1"/>
</dbReference>
<dbReference type="InParanoid" id="A0A0Q9WPK7"/>
<sequence length="436" mass="49222">MSAFEGKKAAASSMEHLQFVANVLAILQLQIRKFPSTDTNLLLNKLWSLCLSGDQVHPLAGQIIFTFSDDLAHRVGSSPEMQKVIQHLVQSKEKTDRKTGYSLMRKLKEYVDPNYISALEHLEEQQMPNNLVSLLDKLKSTTDISPWTRILYLKLFHSENELVLYETVKYIANNLTISHLTDWNLIDEFLAATNGTIFHDDIEVFKNFVFSSGVESIVEALVTIDKLSLRDYLFFIETMYKNLMVKYWDHDSLLDKIKNCDNFGAEIVFFNKISLDSNLTCWNTSAASEPGVVPLVRGTSSSQSDGELIVLSTRNHNEASLNDLMETCNAFGVRTLVLNKLTNLGIRAAGELGIRLGEPESLHEYLREKKMKNYKIVGIENMERSHKLASTQKTILVLGEDHQGTADNLKDLLDSTIVLPLSDVKSSQNMAIYFCS</sequence>
<dbReference type="AlphaFoldDB" id="A0A0Q9WPK7"/>
<gene>
    <name evidence="1" type="primary">Dwil\GK27328</name>
    <name evidence="1" type="ORF">Dwil_GK27328</name>
</gene>
<dbReference type="InterPro" id="IPR029028">
    <property type="entry name" value="Alpha/beta_knot_MTases"/>
</dbReference>
<name>A0A0Q9WPK7_DROWI</name>
<dbReference type="STRING" id="7260.A0A0Q9WPK7"/>
<keyword evidence="2" id="KW-1185">Reference proteome</keyword>
<dbReference type="Proteomes" id="UP000007798">
    <property type="component" value="Unassembled WGS sequence"/>
</dbReference>
<dbReference type="SUPFAM" id="SSF75217">
    <property type="entry name" value="alpha/beta knot"/>
    <property type="match status" value="1"/>
</dbReference>
<evidence type="ECO:0000313" key="1">
    <source>
        <dbReference type="EMBL" id="KRF97814.1"/>
    </source>
</evidence>
<organism evidence="1 2">
    <name type="scientific">Drosophila willistoni</name>
    <name type="common">Fruit fly</name>
    <dbReference type="NCBI Taxonomy" id="7260"/>
    <lineage>
        <taxon>Eukaryota</taxon>
        <taxon>Metazoa</taxon>
        <taxon>Ecdysozoa</taxon>
        <taxon>Arthropoda</taxon>
        <taxon>Hexapoda</taxon>
        <taxon>Insecta</taxon>
        <taxon>Pterygota</taxon>
        <taxon>Neoptera</taxon>
        <taxon>Endopterygota</taxon>
        <taxon>Diptera</taxon>
        <taxon>Brachycera</taxon>
        <taxon>Muscomorpha</taxon>
        <taxon>Ephydroidea</taxon>
        <taxon>Drosophilidae</taxon>
        <taxon>Drosophila</taxon>
        <taxon>Sophophora</taxon>
    </lineage>
</organism>
<protein>
    <recommendedName>
        <fullName evidence="3">tRNA/rRNA methyltransferase SpoU type domain-containing protein</fullName>
    </recommendedName>
</protein>
<reference evidence="1 2" key="1">
    <citation type="journal article" date="2007" name="Nature">
        <title>Evolution of genes and genomes on the Drosophila phylogeny.</title>
        <authorList>
            <consortium name="Drosophila 12 Genomes Consortium"/>
            <person name="Clark A.G."/>
            <person name="Eisen M.B."/>
            <person name="Smith D.R."/>
            <person name="Bergman C.M."/>
            <person name="Oliver B."/>
            <person name="Markow T.A."/>
            <person name="Kaufman T.C."/>
            <person name="Kellis M."/>
            <person name="Gelbart W."/>
            <person name="Iyer V.N."/>
            <person name="Pollard D.A."/>
            <person name="Sackton T.B."/>
            <person name="Larracuente A.M."/>
            <person name="Singh N.D."/>
            <person name="Abad J.P."/>
            <person name="Abt D.N."/>
            <person name="Adryan B."/>
            <person name="Aguade M."/>
            <person name="Akashi H."/>
            <person name="Anderson W.W."/>
            <person name="Aquadro C.F."/>
            <person name="Ardell D.H."/>
            <person name="Arguello R."/>
            <person name="Artieri C.G."/>
            <person name="Barbash D.A."/>
            <person name="Barker D."/>
            <person name="Barsanti P."/>
            <person name="Batterham P."/>
            <person name="Batzoglou S."/>
            <person name="Begun D."/>
            <person name="Bhutkar A."/>
            <person name="Blanco E."/>
            <person name="Bosak S.A."/>
            <person name="Bradley R.K."/>
            <person name="Brand A.D."/>
            <person name="Brent M.R."/>
            <person name="Brooks A.N."/>
            <person name="Brown R.H."/>
            <person name="Butlin R.K."/>
            <person name="Caggese C."/>
            <person name="Calvi B.R."/>
            <person name="Bernardo de Carvalho A."/>
            <person name="Caspi A."/>
            <person name="Castrezana S."/>
            <person name="Celniker S.E."/>
            <person name="Chang J.L."/>
            <person name="Chapple C."/>
            <person name="Chatterji S."/>
            <person name="Chinwalla A."/>
            <person name="Civetta A."/>
            <person name="Clifton S.W."/>
            <person name="Comeron J.M."/>
            <person name="Costello J.C."/>
            <person name="Coyne J.A."/>
            <person name="Daub J."/>
            <person name="David R.G."/>
            <person name="Delcher A.L."/>
            <person name="Delehaunty K."/>
            <person name="Do C.B."/>
            <person name="Ebling H."/>
            <person name="Edwards K."/>
            <person name="Eickbush T."/>
            <person name="Evans J.D."/>
            <person name="Filipski A."/>
            <person name="Findeiss S."/>
            <person name="Freyhult E."/>
            <person name="Fulton L."/>
            <person name="Fulton R."/>
            <person name="Garcia A.C."/>
            <person name="Gardiner A."/>
            <person name="Garfield D.A."/>
            <person name="Garvin B.E."/>
            <person name="Gibson G."/>
            <person name="Gilbert D."/>
            <person name="Gnerre S."/>
            <person name="Godfrey J."/>
            <person name="Good R."/>
            <person name="Gotea V."/>
            <person name="Gravely B."/>
            <person name="Greenberg A.J."/>
            <person name="Griffiths-Jones S."/>
            <person name="Gross S."/>
            <person name="Guigo R."/>
            <person name="Gustafson E.A."/>
            <person name="Haerty W."/>
            <person name="Hahn M.W."/>
            <person name="Halligan D.L."/>
            <person name="Halpern A.L."/>
            <person name="Halter G.M."/>
            <person name="Han M.V."/>
            <person name="Heger A."/>
            <person name="Hillier L."/>
            <person name="Hinrichs A.S."/>
            <person name="Holmes I."/>
            <person name="Hoskins R.A."/>
            <person name="Hubisz M.J."/>
            <person name="Hultmark D."/>
            <person name="Huntley M.A."/>
            <person name="Jaffe D.B."/>
            <person name="Jagadeeshan S."/>
            <person name="Jeck W.R."/>
            <person name="Johnson J."/>
            <person name="Jones C.D."/>
            <person name="Jordan W.C."/>
            <person name="Karpen G.H."/>
            <person name="Kataoka E."/>
            <person name="Keightley P.D."/>
            <person name="Kheradpour P."/>
            <person name="Kirkness E.F."/>
            <person name="Koerich L.B."/>
            <person name="Kristiansen K."/>
            <person name="Kudrna D."/>
            <person name="Kulathinal R.J."/>
            <person name="Kumar S."/>
            <person name="Kwok R."/>
            <person name="Lander E."/>
            <person name="Langley C.H."/>
            <person name="Lapoint R."/>
            <person name="Lazzaro B.P."/>
            <person name="Lee S.J."/>
            <person name="Levesque L."/>
            <person name="Li R."/>
            <person name="Lin C.F."/>
            <person name="Lin M.F."/>
            <person name="Lindblad-Toh K."/>
            <person name="Llopart A."/>
            <person name="Long M."/>
            <person name="Low L."/>
            <person name="Lozovsky E."/>
            <person name="Lu J."/>
            <person name="Luo M."/>
            <person name="Machado C.A."/>
            <person name="Makalowski W."/>
            <person name="Marzo M."/>
            <person name="Matsuda M."/>
            <person name="Matzkin L."/>
            <person name="McAllister B."/>
            <person name="McBride C.S."/>
            <person name="McKernan B."/>
            <person name="McKernan K."/>
            <person name="Mendez-Lago M."/>
            <person name="Minx P."/>
            <person name="Mollenhauer M.U."/>
            <person name="Montooth K."/>
            <person name="Mount S.M."/>
            <person name="Mu X."/>
            <person name="Myers E."/>
            <person name="Negre B."/>
            <person name="Newfeld S."/>
            <person name="Nielsen R."/>
            <person name="Noor M.A."/>
            <person name="O'Grady P."/>
            <person name="Pachter L."/>
            <person name="Papaceit M."/>
            <person name="Parisi M.J."/>
            <person name="Parisi M."/>
            <person name="Parts L."/>
            <person name="Pedersen J.S."/>
            <person name="Pesole G."/>
            <person name="Phillippy A.M."/>
            <person name="Ponting C.P."/>
            <person name="Pop M."/>
            <person name="Porcelli D."/>
            <person name="Powell J.R."/>
            <person name="Prohaska S."/>
            <person name="Pruitt K."/>
            <person name="Puig M."/>
            <person name="Quesneville H."/>
            <person name="Ram K.R."/>
            <person name="Rand D."/>
            <person name="Rasmussen M.D."/>
            <person name="Reed L.K."/>
            <person name="Reenan R."/>
            <person name="Reily A."/>
            <person name="Remington K.A."/>
            <person name="Rieger T.T."/>
            <person name="Ritchie M.G."/>
            <person name="Robin C."/>
            <person name="Rogers Y.H."/>
            <person name="Rohde C."/>
            <person name="Rozas J."/>
            <person name="Rubenfield M.J."/>
            <person name="Ruiz A."/>
            <person name="Russo S."/>
            <person name="Salzberg S.L."/>
            <person name="Sanchez-Gracia A."/>
            <person name="Saranga D.J."/>
            <person name="Sato H."/>
            <person name="Schaeffer S.W."/>
            <person name="Schatz M.C."/>
            <person name="Schlenke T."/>
            <person name="Schwartz R."/>
            <person name="Segarra C."/>
            <person name="Singh R.S."/>
            <person name="Sirot L."/>
            <person name="Sirota M."/>
            <person name="Sisneros N.B."/>
            <person name="Smith C.D."/>
            <person name="Smith T.F."/>
            <person name="Spieth J."/>
            <person name="Stage D.E."/>
            <person name="Stark A."/>
            <person name="Stephan W."/>
            <person name="Strausberg R.L."/>
            <person name="Strempel S."/>
            <person name="Sturgill D."/>
            <person name="Sutton G."/>
            <person name="Sutton G.G."/>
            <person name="Tao W."/>
            <person name="Teichmann S."/>
            <person name="Tobari Y.N."/>
            <person name="Tomimura Y."/>
            <person name="Tsolas J.M."/>
            <person name="Valente V.L."/>
            <person name="Venter E."/>
            <person name="Venter J.C."/>
            <person name="Vicario S."/>
            <person name="Vieira F.G."/>
            <person name="Vilella A.J."/>
            <person name="Villasante A."/>
            <person name="Walenz B."/>
            <person name="Wang J."/>
            <person name="Wasserman M."/>
            <person name="Watts T."/>
            <person name="Wilson D."/>
            <person name="Wilson R.K."/>
            <person name="Wing R.A."/>
            <person name="Wolfner M.F."/>
            <person name="Wong A."/>
            <person name="Wong G.K."/>
            <person name="Wu C.I."/>
            <person name="Wu G."/>
            <person name="Yamamoto D."/>
            <person name="Yang H.P."/>
            <person name="Yang S.P."/>
            <person name="Yorke J.A."/>
            <person name="Yoshida K."/>
            <person name="Zdobnov E."/>
            <person name="Zhang P."/>
            <person name="Zhang Y."/>
            <person name="Zimin A.V."/>
            <person name="Baldwin J."/>
            <person name="Abdouelleil A."/>
            <person name="Abdulkadir J."/>
            <person name="Abebe A."/>
            <person name="Abera B."/>
            <person name="Abreu J."/>
            <person name="Acer S.C."/>
            <person name="Aftuck L."/>
            <person name="Alexander A."/>
            <person name="An P."/>
            <person name="Anderson E."/>
            <person name="Anderson S."/>
            <person name="Arachi H."/>
            <person name="Azer M."/>
            <person name="Bachantsang P."/>
            <person name="Barry A."/>
            <person name="Bayul T."/>
            <person name="Berlin A."/>
            <person name="Bessette D."/>
            <person name="Bloom T."/>
            <person name="Blye J."/>
            <person name="Boguslavskiy L."/>
            <person name="Bonnet C."/>
            <person name="Boukhgalter B."/>
            <person name="Bourzgui I."/>
            <person name="Brown A."/>
            <person name="Cahill P."/>
            <person name="Channer S."/>
            <person name="Cheshatsang Y."/>
            <person name="Chuda L."/>
            <person name="Citroen M."/>
            <person name="Collymore A."/>
            <person name="Cooke P."/>
            <person name="Costello M."/>
            <person name="D'Aco K."/>
            <person name="Daza R."/>
            <person name="De Haan G."/>
            <person name="DeGray S."/>
            <person name="DeMaso C."/>
            <person name="Dhargay N."/>
            <person name="Dooley K."/>
            <person name="Dooley E."/>
            <person name="Doricent M."/>
            <person name="Dorje P."/>
            <person name="Dorjee K."/>
            <person name="Dupes A."/>
            <person name="Elong R."/>
            <person name="Falk J."/>
            <person name="Farina A."/>
            <person name="Faro S."/>
            <person name="Ferguson D."/>
            <person name="Fisher S."/>
            <person name="Foley C.D."/>
            <person name="Franke A."/>
            <person name="Friedrich D."/>
            <person name="Gadbois L."/>
            <person name="Gearin G."/>
            <person name="Gearin C.R."/>
            <person name="Giannoukos G."/>
            <person name="Goode T."/>
            <person name="Graham J."/>
            <person name="Grandbois E."/>
            <person name="Grewal S."/>
            <person name="Gyaltsen K."/>
            <person name="Hafez N."/>
            <person name="Hagos B."/>
            <person name="Hall J."/>
            <person name="Henson C."/>
            <person name="Hollinger A."/>
            <person name="Honan T."/>
            <person name="Huard M.D."/>
            <person name="Hughes L."/>
            <person name="Hurhula B."/>
            <person name="Husby M.E."/>
            <person name="Kamat A."/>
            <person name="Kanga B."/>
            <person name="Kashin S."/>
            <person name="Khazanovich D."/>
            <person name="Kisner P."/>
            <person name="Lance K."/>
            <person name="Lara M."/>
            <person name="Lee W."/>
            <person name="Lennon N."/>
            <person name="Letendre F."/>
            <person name="LeVine R."/>
            <person name="Lipovsky A."/>
            <person name="Liu X."/>
            <person name="Liu J."/>
            <person name="Liu S."/>
            <person name="Lokyitsang T."/>
            <person name="Lokyitsang Y."/>
            <person name="Lubonja R."/>
            <person name="Lui A."/>
            <person name="MacDonald P."/>
            <person name="Magnisalis V."/>
            <person name="Maru K."/>
            <person name="Matthews C."/>
            <person name="McCusker W."/>
            <person name="McDonough S."/>
            <person name="Mehta T."/>
            <person name="Meldrim J."/>
            <person name="Meneus L."/>
            <person name="Mihai O."/>
            <person name="Mihalev A."/>
            <person name="Mihova T."/>
            <person name="Mittelman R."/>
            <person name="Mlenga V."/>
            <person name="Montmayeur A."/>
            <person name="Mulrain L."/>
            <person name="Navidi A."/>
            <person name="Naylor J."/>
            <person name="Negash T."/>
            <person name="Nguyen T."/>
            <person name="Nguyen N."/>
            <person name="Nicol R."/>
            <person name="Norbu C."/>
            <person name="Norbu N."/>
            <person name="Novod N."/>
            <person name="O'Neill B."/>
            <person name="Osman S."/>
            <person name="Markiewicz E."/>
            <person name="Oyono O.L."/>
            <person name="Patti C."/>
            <person name="Phunkhang P."/>
            <person name="Pierre F."/>
            <person name="Priest M."/>
            <person name="Raghuraman S."/>
            <person name="Rege F."/>
            <person name="Reyes R."/>
            <person name="Rise C."/>
            <person name="Rogov P."/>
            <person name="Ross K."/>
            <person name="Ryan E."/>
            <person name="Settipalli S."/>
            <person name="Shea T."/>
            <person name="Sherpa N."/>
            <person name="Shi L."/>
            <person name="Shih D."/>
            <person name="Sparrow T."/>
            <person name="Spaulding J."/>
            <person name="Stalker J."/>
            <person name="Stange-Thomann N."/>
            <person name="Stavropoulos S."/>
            <person name="Stone C."/>
            <person name="Strader C."/>
            <person name="Tesfaye S."/>
            <person name="Thomson T."/>
            <person name="Thoulutsang Y."/>
            <person name="Thoulutsang D."/>
            <person name="Topham K."/>
            <person name="Topping I."/>
            <person name="Tsamla T."/>
            <person name="Vassiliev H."/>
            <person name="Vo A."/>
            <person name="Wangchuk T."/>
            <person name="Wangdi T."/>
            <person name="Weiand M."/>
            <person name="Wilkinson J."/>
            <person name="Wilson A."/>
            <person name="Yadav S."/>
            <person name="Young G."/>
            <person name="Yu Q."/>
            <person name="Zembek L."/>
            <person name="Zhong D."/>
            <person name="Zimmer A."/>
            <person name="Zwirko Z."/>
            <person name="Jaffe D.B."/>
            <person name="Alvarez P."/>
            <person name="Brockman W."/>
            <person name="Butler J."/>
            <person name="Chin C."/>
            <person name="Gnerre S."/>
            <person name="Grabherr M."/>
            <person name="Kleber M."/>
            <person name="Mauceli E."/>
            <person name="MacCallum I."/>
        </authorList>
    </citation>
    <scope>NUCLEOTIDE SEQUENCE [LARGE SCALE GENOMIC DNA]</scope>
    <source>
        <strain evidence="2">Tucson 14030-0811.24</strain>
    </source>
</reference>
<accession>A0A0Q9WPK7</accession>